<gene>
    <name evidence="1" type="ORF">BV22DRAFT_1113691</name>
</gene>
<sequence length="1075" mass="120159">MKKASGRKDSSLASQPRISVFFASPSKKRAAPSTESHIDLTLSDEEPPAKKPKTVAAPGADQWRFTSSQSAPSESRNSREEASRNRRREEFKRVLLGDNNIFLRTPDEEARSEEVEEDVHQEAQEDDEDSADSDQAFKQLTDLFSHKSSKGKGKSKAASSSKLKTTHVSKAKNKVEDIGPSGQPYTPSEKQILQLIKENPGTVLMVEVGYKFYFHEDSAKIASKELGIIAYPRRNLLTASIPVHRRDVHLKKLLSQGHKVGVVEQTETAALKKVSDTRNTLFERKLAHLYTATTYVDELDSVDDLDKHAAPPLVCLTETSRHANDVGDRVSVGMISISPNTGDVVWDEFDDSLMRTELETRLVHTRPAELLLPDKGLSKTTEKVLKHFTEAALGERKIRTERFGGIMSYTDAFQFVSDFYADKTKLEGTDVNPTKLLAVVTDFPQQVVIVLAHAIKYLSAFRIADAFLGARFFTKFTNKSHMLLNGNTLTNLEIFRNETDYGSKGSLMWILDRTATKFGARLLKSWIARPLTNRRILQDRVDAVEEIISSSSKELVALRQVMKKLPDLAKGLCRIQYGKCTPQELAVILPAFDRIACVFDDYEGDADNAFKSKLLNEILQALPKLKAPVRELLNTISLKNAAQGKKELLWTNTAQHPALEELHLFIRTVEVELEEELKSIRKILKKPSLQWTSVPGSEYLVEVKKSENRTVPDDWEIASRTKYLTRYLTPRVRKKVEERARYKEALTAEANNAFASFLDQVAQNHYSMMRDAVNKLAAADCLLSFAHVALQEGYVRPEFTEEDTLEIVQGRHPMVEALRSDPFVPNSVEIGGNAPRSTIITGPNMGGKSSAVRMIALIAIMAQVGSYVPAESVKLGILDSILTRMGASDELARGRSTFMVEMSETSDILQTATKRSLVILDELGRGTSTADGMSIADAVLQHLVQDVQCKTLFITHYPLVAVDLEKRFPEDVRNLHMGYTTETRVNGTRDVTFLYRLMPGIAVESFGVECARLAGIPEEILQNASRRSESCQTVFENRSKRNKARKCAQLIDQCLSGQAERSATTEELRLMIDSV</sequence>
<organism evidence="1 2">
    <name type="scientific">Leucogyrophana mollusca</name>
    <dbReference type="NCBI Taxonomy" id="85980"/>
    <lineage>
        <taxon>Eukaryota</taxon>
        <taxon>Fungi</taxon>
        <taxon>Dikarya</taxon>
        <taxon>Basidiomycota</taxon>
        <taxon>Agaricomycotina</taxon>
        <taxon>Agaricomycetes</taxon>
        <taxon>Agaricomycetidae</taxon>
        <taxon>Boletales</taxon>
        <taxon>Boletales incertae sedis</taxon>
        <taxon>Leucogyrophana</taxon>
    </lineage>
</organism>
<evidence type="ECO:0000313" key="1">
    <source>
        <dbReference type="EMBL" id="KAH7922832.1"/>
    </source>
</evidence>
<dbReference type="Proteomes" id="UP000790709">
    <property type="component" value="Unassembled WGS sequence"/>
</dbReference>
<evidence type="ECO:0000313" key="2">
    <source>
        <dbReference type="Proteomes" id="UP000790709"/>
    </source>
</evidence>
<keyword evidence="2" id="KW-1185">Reference proteome</keyword>
<proteinExistence type="predicted"/>
<name>A0ACB8BDF3_9AGAM</name>
<protein>
    <submittedName>
        <fullName evidence="1">Uncharacterized protein</fullName>
    </submittedName>
</protein>
<dbReference type="EMBL" id="MU266471">
    <property type="protein sequence ID" value="KAH7922832.1"/>
    <property type="molecule type" value="Genomic_DNA"/>
</dbReference>
<accession>A0ACB8BDF3</accession>
<reference evidence="1" key="1">
    <citation type="journal article" date="2021" name="New Phytol.">
        <title>Evolutionary innovations through gain and loss of genes in the ectomycorrhizal Boletales.</title>
        <authorList>
            <person name="Wu G."/>
            <person name="Miyauchi S."/>
            <person name="Morin E."/>
            <person name="Kuo A."/>
            <person name="Drula E."/>
            <person name="Varga T."/>
            <person name="Kohler A."/>
            <person name="Feng B."/>
            <person name="Cao Y."/>
            <person name="Lipzen A."/>
            <person name="Daum C."/>
            <person name="Hundley H."/>
            <person name="Pangilinan J."/>
            <person name="Johnson J."/>
            <person name="Barry K."/>
            <person name="LaButti K."/>
            <person name="Ng V."/>
            <person name="Ahrendt S."/>
            <person name="Min B."/>
            <person name="Choi I.G."/>
            <person name="Park H."/>
            <person name="Plett J.M."/>
            <person name="Magnuson J."/>
            <person name="Spatafora J.W."/>
            <person name="Nagy L.G."/>
            <person name="Henrissat B."/>
            <person name="Grigoriev I.V."/>
            <person name="Yang Z.L."/>
            <person name="Xu J."/>
            <person name="Martin F.M."/>
        </authorList>
    </citation>
    <scope>NUCLEOTIDE SEQUENCE</scope>
    <source>
        <strain evidence="1">KUC20120723A-06</strain>
    </source>
</reference>
<comment type="caution">
    <text evidence="1">The sequence shown here is derived from an EMBL/GenBank/DDBJ whole genome shotgun (WGS) entry which is preliminary data.</text>
</comment>